<organism evidence="1 2">
    <name type="scientific">Aquibium carbonis</name>
    <dbReference type="NCBI Taxonomy" id="2495581"/>
    <lineage>
        <taxon>Bacteria</taxon>
        <taxon>Pseudomonadati</taxon>
        <taxon>Pseudomonadota</taxon>
        <taxon>Alphaproteobacteria</taxon>
        <taxon>Hyphomicrobiales</taxon>
        <taxon>Phyllobacteriaceae</taxon>
        <taxon>Aquibium</taxon>
    </lineage>
</organism>
<reference evidence="1 2" key="1">
    <citation type="submission" date="2018-12" db="EMBL/GenBank/DDBJ databases">
        <title>Mesorhizobium carbonis sp. nov., isolated from coal mine water.</title>
        <authorList>
            <person name="Xin W."/>
            <person name="Xu Z."/>
            <person name="Xiang F."/>
            <person name="Zhang J."/>
            <person name="Xi L."/>
            <person name="Liu J."/>
        </authorList>
    </citation>
    <scope>NUCLEOTIDE SEQUENCE [LARGE SCALE GENOMIC DNA]</scope>
    <source>
        <strain evidence="1 2">B2.3</strain>
    </source>
</reference>
<dbReference type="AlphaFoldDB" id="A0A3S0A4R7"/>
<comment type="caution">
    <text evidence="1">The sequence shown here is derived from an EMBL/GenBank/DDBJ whole genome shotgun (WGS) entry which is preliminary data.</text>
</comment>
<keyword evidence="2" id="KW-1185">Reference proteome</keyword>
<protein>
    <submittedName>
        <fullName evidence="1">Uncharacterized protein</fullName>
    </submittedName>
</protein>
<evidence type="ECO:0000313" key="1">
    <source>
        <dbReference type="EMBL" id="RST84709.1"/>
    </source>
</evidence>
<accession>A0A3S0A4R7</accession>
<dbReference type="Proteomes" id="UP000278398">
    <property type="component" value="Unassembled WGS sequence"/>
</dbReference>
<dbReference type="RefSeq" id="WP_126701607.1">
    <property type="nucleotide sequence ID" value="NZ_RWKW01000081.1"/>
</dbReference>
<gene>
    <name evidence="1" type="ORF">EJC49_19495</name>
</gene>
<dbReference type="OrthoDB" id="7745180at2"/>
<name>A0A3S0A4R7_9HYPH</name>
<proteinExistence type="predicted"/>
<dbReference type="EMBL" id="RWKW01000081">
    <property type="protein sequence ID" value="RST84709.1"/>
    <property type="molecule type" value="Genomic_DNA"/>
</dbReference>
<evidence type="ECO:0000313" key="2">
    <source>
        <dbReference type="Proteomes" id="UP000278398"/>
    </source>
</evidence>
<sequence>MDASHDGTGNGRMDGITFRPAQRRVEVTFTEEQYAALEGWRSANRVGDRSEAVRELVRLGLLAEIARVYRLVVGVADSDDGADGSFETRR</sequence>